<dbReference type="SMART" id="SM00385">
    <property type="entry name" value="CYCLIN"/>
    <property type="match status" value="1"/>
</dbReference>
<dbReference type="CDD" id="cd20540">
    <property type="entry name" value="CYCLIN_CCNY_like"/>
    <property type="match status" value="1"/>
</dbReference>
<comment type="caution">
    <text evidence="5">The sequence shown here is derived from an EMBL/GenBank/DDBJ whole genome shotgun (WGS) entry which is preliminary data.</text>
</comment>
<feature type="compositionally biased region" description="Low complexity" evidence="3">
    <location>
        <begin position="1"/>
        <end position="25"/>
    </location>
</feature>
<dbReference type="InterPro" id="IPR013763">
    <property type="entry name" value="Cyclin-like_dom"/>
</dbReference>
<dbReference type="PIRSF" id="PIRSF028934">
    <property type="entry name" value="Cyclin_CG14939"/>
    <property type="match status" value="1"/>
</dbReference>
<evidence type="ECO:0000259" key="4">
    <source>
        <dbReference type="SMART" id="SM00385"/>
    </source>
</evidence>
<evidence type="ECO:0000256" key="2">
    <source>
        <dbReference type="RuleBase" id="RU000383"/>
    </source>
</evidence>
<evidence type="ECO:0000313" key="5">
    <source>
        <dbReference type="EMBL" id="KAL3314103.1"/>
    </source>
</evidence>
<keyword evidence="1 2" id="KW-0195">Cyclin</keyword>
<dbReference type="PANTHER" id="PTHR14248">
    <property type="entry name" value="CYCLIN Y, ISOFORM A"/>
    <property type="match status" value="1"/>
</dbReference>
<proteinExistence type="inferred from homology"/>
<dbReference type="FunFam" id="1.10.472.10:FF:000123">
    <property type="entry name" value="Cyclin-Y-like protein 2"/>
    <property type="match status" value="1"/>
</dbReference>
<protein>
    <recommendedName>
        <fullName evidence="4">Cyclin-like domain-containing protein</fullName>
    </recommendedName>
</protein>
<accession>A0ABD2Q3Y6</accession>
<dbReference type="SUPFAM" id="SSF47954">
    <property type="entry name" value="Cyclin-like"/>
    <property type="match status" value="1"/>
</dbReference>
<dbReference type="InterPro" id="IPR036915">
    <property type="entry name" value="Cyclin-like_sf"/>
</dbReference>
<dbReference type="InterPro" id="IPR012399">
    <property type="entry name" value="Cyclin_Y"/>
</dbReference>
<gene>
    <name evidence="5" type="ORF">Ciccas_007288</name>
</gene>
<dbReference type="EMBL" id="JBJKFK010001096">
    <property type="protein sequence ID" value="KAL3314103.1"/>
    <property type="molecule type" value="Genomic_DNA"/>
</dbReference>
<organism evidence="5 6">
    <name type="scientific">Cichlidogyrus casuarinus</name>
    <dbReference type="NCBI Taxonomy" id="1844966"/>
    <lineage>
        <taxon>Eukaryota</taxon>
        <taxon>Metazoa</taxon>
        <taxon>Spiralia</taxon>
        <taxon>Lophotrochozoa</taxon>
        <taxon>Platyhelminthes</taxon>
        <taxon>Monogenea</taxon>
        <taxon>Monopisthocotylea</taxon>
        <taxon>Dactylogyridea</taxon>
        <taxon>Ancyrocephalidae</taxon>
        <taxon>Cichlidogyrus</taxon>
    </lineage>
</organism>
<name>A0ABD2Q3Y6_9PLAT</name>
<evidence type="ECO:0000313" key="6">
    <source>
        <dbReference type="Proteomes" id="UP001626550"/>
    </source>
</evidence>
<comment type="similarity">
    <text evidence="2">Belongs to the cyclin family.</text>
</comment>
<evidence type="ECO:0000256" key="1">
    <source>
        <dbReference type="ARBA" id="ARBA00023127"/>
    </source>
</evidence>
<dbReference type="Pfam" id="PF00134">
    <property type="entry name" value="Cyclin_N"/>
    <property type="match status" value="1"/>
</dbReference>
<feature type="region of interest" description="Disordered" evidence="3">
    <location>
        <begin position="1"/>
        <end position="30"/>
    </location>
</feature>
<sequence>MQHSSSNLQRSSSTSTILLDDSTVTRPNPKSTVRALAQAVYLQIKNRDATVDASDSPEIFDERIHPIQSEPLADDYAYTNPEQKCVHRFIRLLFQHAQLSPECAIVTMVYLERLLSSAELELTPCNWRRILLCAILLASKVWDDQAVWNVDFCQILRDLNVDDVNELERQFLEIIQFNINVPSSVYAKYYFDVRSLSDFNNPPLPLSVDRAFKLEAYSRVVEDPMNELVQKSSNLRRHTSLDTLTSPMRFRPAVIS</sequence>
<dbReference type="AlphaFoldDB" id="A0ABD2Q3Y6"/>
<dbReference type="InterPro" id="IPR006671">
    <property type="entry name" value="Cyclin_N"/>
</dbReference>
<reference evidence="5 6" key="1">
    <citation type="submission" date="2024-11" db="EMBL/GenBank/DDBJ databases">
        <title>Adaptive evolution of stress response genes in parasites aligns with host niche diversity.</title>
        <authorList>
            <person name="Hahn C."/>
            <person name="Resl P."/>
        </authorList>
    </citation>
    <scope>NUCLEOTIDE SEQUENCE [LARGE SCALE GENOMIC DNA]</scope>
    <source>
        <strain evidence="5">EGGRZ-B1_66</strain>
        <tissue evidence="5">Body</tissue>
    </source>
</reference>
<feature type="domain" description="Cyclin-like" evidence="4">
    <location>
        <begin position="88"/>
        <end position="173"/>
    </location>
</feature>
<dbReference type="Gene3D" id="1.10.472.10">
    <property type="entry name" value="Cyclin-like"/>
    <property type="match status" value="1"/>
</dbReference>
<dbReference type="Proteomes" id="UP001626550">
    <property type="component" value="Unassembled WGS sequence"/>
</dbReference>
<keyword evidence="6" id="KW-1185">Reference proteome</keyword>
<evidence type="ECO:0000256" key="3">
    <source>
        <dbReference type="SAM" id="MobiDB-lite"/>
    </source>
</evidence>